<protein>
    <submittedName>
        <fullName evidence="4">NAD-dependent epimerase/dehydratase family protein</fullName>
    </submittedName>
</protein>
<dbReference type="Pfam" id="PF01370">
    <property type="entry name" value="Epimerase"/>
    <property type="match status" value="1"/>
</dbReference>
<dbReference type="InterPro" id="IPR001509">
    <property type="entry name" value="Epimerase_deHydtase"/>
</dbReference>
<dbReference type="SUPFAM" id="SSF51735">
    <property type="entry name" value="NAD(P)-binding Rossmann-fold domains"/>
    <property type="match status" value="1"/>
</dbReference>
<evidence type="ECO:0000313" key="5">
    <source>
        <dbReference type="Proteomes" id="UP000314901"/>
    </source>
</evidence>
<comment type="pathway">
    <text evidence="1">Bacterial outer membrane biogenesis; LPS O-antigen biosynthesis.</text>
</comment>
<dbReference type="KEGG" id="muv:FIT94_04030"/>
<sequence length="312" mass="35163">MNILVTGASGFIGASLVKKLADLDFFVFGISRHSASISVQSLEITEYTDFSKLLIDIDCVIHLAARVHFMGDTGFSNLKEYRRFNVKATENLVRQSIKFGVKRFIFLSSIKVNGELTVPGQKFAADDKPCPQDAYSLSKYEAEKILIKICKKSPMSYTIIRPPMVYGPGVKGNFLSLMKLIKRRIPLPIASVTNKRSVIFLDNLVDLIIVCINHPAAKNEVFLASDNYDISIKFLSKIISEAFGVWHIQIPMSERLFKIIISPFTNKNYPNRIFGSLEIDITKTIELLNWLPPIKTEIGLKKTVKAFYESSK</sequence>
<dbReference type="RefSeq" id="WP_139867867.1">
    <property type="nucleotide sequence ID" value="NZ_CP040949.1"/>
</dbReference>
<comment type="similarity">
    <text evidence="2">Belongs to the NAD(P)-dependent epimerase/dehydratase family.</text>
</comment>
<organism evidence="4 5">
    <name type="scientific">Candidatus Methylopumilus universalis</name>
    <dbReference type="NCBI Taxonomy" id="2588536"/>
    <lineage>
        <taxon>Bacteria</taxon>
        <taxon>Pseudomonadati</taxon>
        <taxon>Pseudomonadota</taxon>
        <taxon>Betaproteobacteria</taxon>
        <taxon>Nitrosomonadales</taxon>
        <taxon>Methylophilaceae</taxon>
        <taxon>Candidatus Methylopumilus</taxon>
    </lineage>
</organism>
<accession>A0AAX1EZK0</accession>
<dbReference type="Proteomes" id="UP000314901">
    <property type="component" value="Chromosome"/>
</dbReference>
<dbReference type="Gene3D" id="3.40.50.720">
    <property type="entry name" value="NAD(P)-binding Rossmann-like Domain"/>
    <property type="match status" value="1"/>
</dbReference>
<gene>
    <name evidence="4" type="ORF">FIT94_04030</name>
</gene>
<feature type="domain" description="NAD-dependent epimerase/dehydratase" evidence="3">
    <location>
        <begin position="3"/>
        <end position="220"/>
    </location>
</feature>
<evidence type="ECO:0000256" key="2">
    <source>
        <dbReference type="ARBA" id="ARBA00007637"/>
    </source>
</evidence>
<proteinExistence type="inferred from homology"/>
<dbReference type="EMBL" id="CP040953">
    <property type="protein sequence ID" value="QDC41229.1"/>
    <property type="molecule type" value="Genomic_DNA"/>
</dbReference>
<dbReference type="PANTHER" id="PTHR43000">
    <property type="entry name" value="DTDP-D-GLUCOSE 4,6-DEHYDRATASE-RELATED"/>
    <property type="match status" value="1"/>
</dbReference>
<dbReference type="AlphaFoldDB" id="A0AAX1EZK0"/>
<evidence type="ECO:0000256" key="1">
    <source>
        <dbReference type="ARBA" id="ARBA00005125"/>
    </source>
</evidence>
<name>A0AAX1EZK0_9PROT</name>
<dbReference type="InterPro" id="IPR036291">
    <property type="entry name" value="NAD(P)-bd_dom_sf"/>
</dbReference>
<evidence type="ECO:0000259" key="3">
    <source>
        <dbReference type="Pfam" id="PF01370"/>
    </source>
</evidence>
<reference evidence="4 5" key="1">
    <citation type="journal article" date="2019" name="ISME J.">
        <title>Evolution in action: habitat transition from sediment to the pelagial leads to genome streamlining in Methylophilaceae.</title>
        <authorList>
            <person name="Salcher M."/>
            <person name="Schaefle D."/>
            <person name="Kaspar M."/>
            <person name="Neuenschwander S.M."/>
            <person name="Ghai R."/>
        </authorList>
    </citation>
    <scope>NUCLEOTIDE SEQUENCE [LARGE SCALE GENOMIC DNA]</scope>
    <source>
        <strain evidence="4 5">MMS-RVI-51</strain>
    </source>
</reference>
<evidence type="ECO:0000313" key="4">
    <source>
        <dbReference type="EMBL" id="QDC41229.1"/>
    </source>
</evidence>
<dbReference type="GeneID" id="66285048"/>